<dbReference type="AlphaFoldDB" id="A0A0R1PE37"/>
<feature type="transmembrane region" description="Helical" evidence="1">
    <location>
        <begin position="74"/>
        <end position="91"/>
    </location>
</feature>
<name>A0A0R1PE37_LIMMU</name>
<evidence type="ECO:0000313" key="2">
    <source>
        <dbReference type="EMBL" id="KRL26616.1"/>
    </source>
</evidence>
<dbReference type="PATRIC" id="fig|1423771.3.peg.1291"/>
<protein>
    <submittedName>
        <fullName evidence="2">Uncharacterized protein</fullName>
    </submittedName>
</protein>
<proteinExistence type="predicted"/>
<gene>
    <name evidence="2" type="ORF">FC47_GL001279</name>
</gene>
<comment type="caution">
    <text evidence="2">The sequence shown here is derived from an EMBL/GenBank/DDBJ whole genome shotgun (WGS) entry which is preliminary data.</text>
</comment>
<sequence length="135" mass="16031">MSEEILMEKLQQFWRTTDRRLLISDLVLSLVINPLFLKQHVVSRVQIIIWLLVLVNFCYVVWAGRRIAKQQDRSWQLLVFPVGYLIGVRLFQVSRYTYYFALVYLGIEYLAKAMTQDAVKNQSKESKLMQDVKKQ</sequence>
<keyword evidence="1" id="KW-0472">Membrane</keyword>
<organism evidence="2 3">
    <name type="scientific">Limosilactobacillus mucosae DSM 13345</name>
    <dbReference type="NCBI Taxonomy" id="1423771"/>
    <lineage>
        <taxon>Bacteria</taxon>
        <taxon>Bacillati</taxon>
        <taxon>Bacillota</taxon>
        <taxon>Bacilli</taxon>
        <taxon>Lactobacillales</taxon>
        <taxon>Lactobacillaceae</taxon>
        <taxon>Limosilactobacillus</taxon>
    </lineage>
</organism>
<reference evidence="2 3" key="1">
    <citation type="journal article" date="2015" name="Genome Announc.">
        <title>Expanding the biotechnology potential of lactobacilli through comparative genomics of 213 strains and associated genera.</title>
        <authorList>
            <person name="Sun Z."/>
            <person name="Harris H.M."/>
            <person name="McCann A."/>
            <person name="Guo C."/>
            <person name="Argimon S."/>
            <person name="Zhang W."/>
            <person name="Yang X."/>
            <person name="Jeffery I.B."/>
            <person name="Cooney J.C."/>
            <person name="Kagawa T.F."/>
            <person name="Liu W."/>
            <person name="Song Y."/>
            <person name="Salvetti E."/>
            <person name="Wrobel A."/>
            <person name="Rasinkangas P."/>
            <person name="Parkhill J."/>
            <person name="Rea M.C."/>
            <person name="O'Sullivan O."/>
            <person name="Ritari J."/>
            <person name="Douillard F.P."/>
            <person name="Paul Ross R."/>
            <person name="Yang R."/>
            <person name="Briner A.E."/>
            <person name="Felis G.E."/>
            <person name="de Vos W.M."/>
            <person name="Barrangou R."/>
            <person name="Klaenhammer T.R."/>
            <person name="Caufield P.W."/>
            <person name="Cui Y."/>
            <person name="Zhang H."/>
            <person name="O'Toole P.W."/>
        </authorList>
    </citation>
    <scope>NUCLEOTIDE SEQUENCE [LARGE SCALE GENOMIC DNA]</scope>
    <source>
        <strain evidence="2 3">DSM 13345</strain>
    </source>
</reference>
<keyword evidence="1" id="KW-0812">Transmembrane</keyword>
<accession>A0A0R1PE37</accession>
<feature type="transmembrane region" description="Helical" evidence="1">
    <location>
        <begin position="21"/>
        <end position="37"/>
    </location>
</feature>
<dbReference type="Proteomes" id="UP000050901">
    <property type="component" value="Unassembled WGS sequence"/>
</dbReference>
<evidence type="ECO:0000256" key="1">
    <source>
        <dbReference type="SAM" id="Phobius"/>
    </source>
</evidence>
<feature type="transmembrane region" description="Helical" evidence="1">
    <location>
        <begin position="43"/>
        <end position="62"/>
    </location>
</feature>
<keyword evidence="1" id="KW-1133">Transmembrane helix</keyword>
<dbReference type="EMBL" id="AZEQ01000003">
    <property type="protein sequence ID" value="KRL26616.1"/>
    <property type="molecule type" value="Genomic_DNA"/>
</dbReference>
<evidence type="ECO:0000313" key="3">
    <source>
        <dbReference type="Proteomes" id="UP000050901"/>
    </source>
</evidence>